<dbReference type="InterPro" id="IPR053958">
    <property type="entry name" value="HMGCR/SNAP/NPC1-like_SSD"/>
</dbReference>
<reference evidence="3" key="1">
    <citation type="submission" date="2021-03" db="EMBL/GenBank/DDBJ databases">
        <authorList>
            <person name="Tran Van P."/>
        </authorList>
    </citation>
    <scope>NUCLEOTIDE SEQUENCE</scope>
</reference>
<comment type="caution">
    <text evidence="3">The sequence shown here is derived from an EMBL/GenBank/DDBJ whole genome shotgun (WGS) entry which is preliminary data.</text>
</comment>
<evidence type="ECO:0000259" key="2">
    <source>
        <dbReference type="PROSITE" id="PS50156"/>
    </source>
</evidence>
<protein>
    <recommendedName>
        <fullName evidence="2">SSD domain-containing protein</fullName>
    </recommendedName>
</protein>
<dbReference type="SUPFAM" id="SSF82866">
    <property type="entry name" value="Multidrug efflux transporter AcrB transmembrane domain"/>
    <property type="match status" value="1"/>
</dbReference>
<gene>
    <name evidence="3" type="ORF">TPAB3V08_LOCUS14119</name>
</gene>
<keyword evidence="1" id="KW-0472">Membrane</keyword>
<evidence type="ECO:0000313" key="3">
    <source>
        <dbReference type="EMBL" id="CAG2067176.1"/>
    </source>
</evidence>
<proteinExistence type="predicted"/>
<keyword evidence="1" id="KW-0812">Transmembrane</keyword>
<dbReference type="PANTHER" id="PTHR45727:SF2">
    <property type="entry name" value="NPC INTRACELLULAR CHOLESTEROL TRANSPORTER 1"/>
    <property type="match status" value="1"/>
</dbReference>
<feature type="transmembrane region" description="Helical" evidence="1">
    <location>
        <begin position="23"/>
        <end position="44"/>
    </location>
</feature>
<keyword evidence="1" id="KW-1133">Transmembrane helix</keyword>
<evidence type="ECO:0000313" key="4">
    <source>
        <dbReference type="Proteomes" id="UP001153148"/>
    </source>
</evidence>
<evidence type="ECO:0000256" key="1">
    <source>
        <dbReference type="SAM" id="Phobius"/>
    </source>
</evidence>
<dbReference type="PANTHER" id="PTHR45727">
    <property type="entry name" value="NPC INTRACELLULAR CHOLESTEROL TRANSPORTER 1"/>
    <property type="match status" value="1"/>
</dbReference>
<feature type="transmembrane region" description="Helical" evidence="1">
    <location>
        <begin position="56"/>
        <end position="89"/>
    </location>
</feature>
<dbReference type="EMBL" id="CAJPIN010064280">
    <property type="protein sequence ID" value="CAG2067176.1"/>
    <property type="molecule type" value="Genomic_DNA"/>
</dbReference>
<keyword evidence="4" id="KW-1185">Reference proteome</keyword>
<name>A0ABN7PNP4_TIMPD</name>
<feature type="domain" description="SSD" evidence="2">
    <location>
        <begin position="22"/>
        <end position="98"/>
    </location>
</feature>
<sequence length="98" mass="10599">MDVAFTTERSIEDELDRESQSDVSTILVSYVIMFAYIAIALGQLRTCSRLLIDSKVTLGLGGVLIVLASVVCSVGFFGFLGVPATLIIIEVLLNLLFL</sequence>
<feature type="non-terminal residue" evidence="3">
    <location>
        <position position="98"/>
    </location>
</feature>
<dbReference type="PROSITE" id="PS50156">
    <property type="entry name" value="SSD"/>
    <property type="match status" value="1"/>
</dbReference>
<dbReference type="Pfam" id="PF12349">
    <property type="entry name" value="Sterol-sensing"/>
    <property type="match status" value="1"/>
</dbReference>
<dbReference type="Proteomes" id="UP001153148">
    <property type="component" value="Unassembled WGS sequence"/>
</dbReference>
<accession>A0ABN7PNP4</accession>
<organism evidence="3 4">
    <name type="scientific">Timema podura</name>
    <name type="common">Walking stick</name>
    <dbReference type="NCBI Taxonomy" id="61482"/>
    <lineage>
        <taxon>Eukaryota</taxon>
        <taxon>Metazoa</taxon>
        <taxon>Ecdysozoa</taxon>
        <taxon>Arthropoda</taxon>
        <taxon>Hexapoda</taxon>
        <taxon>Insecta</taxon>
        <taxon>Pterygota</taxon>
        <taxon>Neoptera</taxon>
        <taxon>Polyneoptera</taxon>
        <taxon>Phasmatodea</taxon>
        <taxon>Timematodea</taxon>
        <taxon>Timematoidea</taxon>
        <taxon>Timematidae</taxon>
        <taxon>Timema</taxon>
    </lineage>
</organism>
<dbReference type="InterPro" id="IPR000731">
    <property type="entry name" value="SSD"/>
</dbReference>